<keyword evidence="2" id="KW-0963">Cytoplasm</keyword>
<dbReference type="EMBL" id="BKAJ01000193">
    <property type="protein sequence ID" value="GEP60965.1"/>
    <property type="molecule type" value="Genomic_DNA"/>
</dbReference>
<dbReference type="Proteomes" id="UP000321058">
    <property type="component" value="Unassembled WGS sequence"/>
</dbReference>
<dbReference type="GO" id="GO:0005737">
    <property type="term" value="C:cytoplasm"/>
    <property type="evidence" value="ECO:0007669"/>
    <property type="project" value="UniProtKB-SubCell"/>
</dbReference>
<dbReference type="InterPro" id="IPR014048">
    <property type="entry name" value="MethylDNA_cys_MeTrfase_DNA-bd"/>
</dbReference>
<dbReference type="Gene3D" id="1.10.10.10">
    <property type="entry name" value="Winged helix-like DNA-binding domain superfamily/Winged helix DNA-binding domain"/>
    <property type="match status" value="1"/>
</dbReference>
<dbReference type="EC" id="2.1.1.63" evidence="2"/>
<dbReference type="Gene3D" id="3.30.160.70">
    <property type="entry name" value="Methylated DNA-protein cysteine methyltransferase domain"/>
    <property type="match status" value="1"/>
</dbReference>
<keyword evidence="2" id="KW-0234">DNA repair</keyword>
<dbReference type="NCBIfam" id="TIGR00589">
    <property type="entry name" value="ogt"/>
    <property type="match status" value="1"/>
</dbReference>
<evidence type="ECO:0000256" key="2">
    <source>
        <dbReference type="HAMAP-Rule" id="MF_00772"/>
    </source>
</evidence>
<protein>
    <recommendedName>
        <fullName evidence="2">Methylated-DNA--protein-cysteine methyltransferase</fullName>
        <ecNumber evidence="2">2.1.1.63</ecNumber>
    </recommendedName>
    <alternativeName>
        <fullName evidence="2">6-O-methylguanine-DNA methyltransferase</fullName>
        <shortName evidence="2">MGMT</shortName>
    </alternativeName>
    <alternativeName>
        <fullName evidence="2">O-6-methylguanine-DNA-alkyltransferase</fullName>
    </alternativeName>
</protein>
<dbReference type="PANTHER" id="PTHR10815">
    <property type="entry name" value="METHYLATED-DNA--PROTEIN-CYSTEINE METHYLTRANSFERASE"/>
    <property type="match status" value="1"/>
</dbReference>
<feature type="active site" description="Nucleophile; methyl group acceptor" evidence="2">
    <location>
        <position position="120"/>
    </location>
</feature>
<evidence type="ECO:0000313" key="6">
    <source>
        <dbReference type="Proteomes" id="UP000321058"/>
    </source>
</evidence>
<proteinExistence type="inferred from homology"/>
<comment type="function">
    <text evidence="2">Involved in the cellular defense against the biological effects of O6-methylguanine (O6-MeG) and O4-methylthymine (O4-MeT) in DNA. Repairs the methylated nucleobase in DNA by stoichiometrically transferring the methyl group to a cysteine residue in the enzyme. This is a suicide reaction: the enzyme is irreversibly inactivated.</text>
</comment>
<comment type="caution">
    <text evidence="5">The sequence shown here is derived from an EMBL/GenBank/DDBJ whole genome shotgun (WGS) entry which is preliminary data.</text>
</comment>
<dbReference type="GO" id="GO:0032259">
    <property type="term" value="P:methylation"/>
    <property type="evidence" value="ECO:0007669"/>
    <property type="project" value="UniProtKB-KW"/>
</dbReference>
<name>A0A512NPU1_9HYPH</name>
<feature type="domain" description="Methylguanine DNA methyltransferase ribonuclease-like" evidence="4">
    <location>
        <begin position="5"/>
        <end position="66"/>
    </location>
</feature>
<comment type="catalytic activity">
    <reaction evidence="2">
        <text>a 6-O-methyl-2'-deoxyguanosine in DNA + L-cysteinyl-[protein] = S-methyl-L-cysteinyl-[protein] + a 2'-deoxyguanosine in DNA</text>
        <dbReference type="Rhea" id="RHEA:24000"/>
        <dbReference type="Rhea" id="RHEA-COMP:10131"/>
        <dbReference type="Rhea" id="RHEA-COMP:10132"/>
        <dbReference type="Rhea" id="RHEA-COMP:11367"/>
        <dbReference type="Rhea" id="RHEA-COMP:11368"/>
        <dbReference type="ChEBI" id="CHEBI:29950"/>
        <dbReference type="ChEBI" id="CHEBI:82612"/>
        <dbReference type="ChEBI" id="CHEBI:85445"/>
        <dbReference type="ChEBI" id="CHEBI:85448"/>
        <dbReference type="EC" id="2.1.1.63"/>
    </reaction>
</comment>
<dbReference type="RefSeq" id="WP_147156295.1">
    <property type="nucleotide sequence ID" value="NZ_BKAJ01000193.1"/>
</dbReference>
<dbReference type="InterPro" id="IPR008332">
    <property type="entry name" value="MethylG_MeTrfase_N"/>
</dbReference>
<keyword evidence="1 2" id="KW-0227">DNA damage</keyword>
<dbReference type="SUPFAM" id="SSF46767">
    <property type="entry name" value="Methylated DNA-protein cysteine methyltransferase, C-terminal domain"/>
    <property type="match status" value="1"/>
</dbReference>
<dbReference type="InterPro" id="IPR023546">
    <property type="entry name" value="MGMT"/>
</dbReference>
<dbReference type="Pfam" id="PF01035">
    <property type="entry name" value="DNA_binding_1"/>
    <property type="match status" value="1"/>
</dbReference>
<organism evidence="5 6">
    <name type="scientific">Reyranella soli</name>
    <dbReference type="NCBI Taxonomy" id="1230389"/>
    <lineage>
        <taxon>Bacteria</taxon>
        <taxon>Pseudomonadati</taxon>
        <taxon>Pseudomonadota</taxon>
        <taxon>Alphaproteobacteria</taxon>
        <taxon>Hyphomicrobiales</taxon>
        <taxon>Reyranellaceae</taxon>
        <taxon>Reyranella</taxon>
    </lineage>
</organism>
<dbReference type="InterPro" id="IPR036217">
    <property type="entry name" value="MethylDNA_cys_MeTrfase_DNAb"/>
</dbReference>
<gene>
    <name evidence="5" type="ORF">RSO01_81310</name>
</gene>
<dbReference type="OrthoDB" id="9802228at2"/>
<dbReference type="Pfam" id="PF02870">
    <property type="entry name" value="Methyltransf_1N"/>
    <property type="match status" value="1"/>
</dbReference>
<sequence length="154" mass="16547">MTICYVDSPVGRLAIEADHDAVTAVRWASSGEQTCDKSTSPILKEAARQLDRYFAKKLERFDLPLAAHGTDFQKRVWAAMCNIPYGETATYGGLAMALGTGPRPIGMACGRNPIPIIQPCHRVLGSGRNEGGFSGGKGLPTKRQLLALEGVVLF</sequence>
<keyword evidence="6" id="KW-1185">Reference proteome</keyword>
<dbReference type="HAMAP" id="MF_00772">
    <property type="entry name" value="OGT"/>
    <property type="match status" value="1"/>
</dbReference>
<evidence type="ECO:0000313" key="5">
    <source>
        <dbReference type="EMBL" id="GEP60965.1"/>
    </source>
</evidence>
<keyword evidence="2 5" id="KW-0808">Transferase</keyword>
<dbReference type="GO" id="GO:0006307">
    <property type="term" value="P:DNA alkylation repair"/>
    <property type="evidence" value="ECO:0007669"/>
    <property type="project" value="UniProtKB-UniRule"/>
</dbReference>
<comment type="similarity">
    <text evidence="2">Belongs to the MGMT family.</text>
</comment>
<dbReference type="InterPro" id="IPR036388">
    <property type="entry name" value="WH-like_DNA-bd_sf"/>
</dbReference>
<comment type="subcellular location">
    <subcellularLocation>
        <location evidence="2">Cytoplasm</location>
    </subcellularLocation>
</comment>
<reference evidence="5 6" key="1">
    <citation type="submission" date="2019-07" db="EMBL/GenBank/DDBJ databases">
        <title>Whole genome shotgun sequence of Reyranella soli NBRC 108950.</title>
        <authorList>
            <person name="Hosoyama A."/>
            <person name="Uohara A."/>
            <person name="Ohji S."/>
            <person name="Ichikawa N."/>
        </authorList>
    </citation>
    <scope>NUCLEOTIDE SEQUENCE [LARGE SCALE GENOMIC DNA]</scope>
    <source>
        <strain evidence="5 6">NBRC 108950</strain>
    </source>
</reference>
<dbReference type="CDD" id="cd06445">
    <property type="entry name" value="ATase"/>
    <property type="match status" value="1"/>
</dbReference>
<evidence type="ECO:0000259" key="4">
    <source>
        <dbReference type="Pfam" id="PF02870"/>
    </source>
</evidence>
<dbReference type="SUPFAM" id="SSF53155">
    <property type="entry name" value="Methylated DNA-protein cysteine methyltransferase domain"/>
    <property type="match status" value="1"/>
</dbReference>
<keyword evidence="2 5" id="KW-0489">Methyltransferase</keyword>
<feature type="domain" description="Methylated-DNA-[protein]-cysteine S-methyltransferase DNA binding" evidence="3">
    <location>
        <begin position="71"/>
        <end position="151"/>
    </location>
</feature>
<dbReference type="InterPro" id="IPR036631">
    <property type="entry name" value="MGMT_N_sf"/>
</dbReference>
<accession>A0A512NPU1</accession>
<comment type="miscellaneous">
    <text evidence="2">This enzyme catalyzes only one turnover and therefore is not strictly catalytic. According to one definition, an enzyme is a biocatalyst that acts repeatedly and over many reaction cycles.</text>
</comment>
<dbReference type="PANTHER" id="PTHR10815:SF13">
    <property type="entry name" value="METHYLATED-DNA--PROTEIN-CYSTEINE METHYLTRANSFERASE"/>
    <property type="match status" value="1"/>
</dbReference>
<comment type="catalytic activity">
    <reaction evidence="2">
        <text>a 4-O-methyl-thymidine in DNA + L-cysteinyl-[protein] = a thymidine in DNA + S-methyl-L-cysteinyl-[protein]</text>
        <dbReference type="Rhea" id="RHEA:53428"/>
        <dbReference type="Rhea" id="RHEA-COMP:10131"/>
        <dbReference type="Rhea" id="RHEA-COMP:10132"/>
        <dbReference type="Rhea" id="RHEA-COMP:13555"/>
        <dbReference type="Rhea" id="RHEA-COMP:13556"/>
        <dbReference type="ChEBI" id="CHEBI:29950"/>
        <dbReference type="ChEBI" id="CHEBI:82612"/>
        <dbReference type="ChEBI" id="CHEBI:137386"/>
        <dbReference type="ChEBI" id="CHEBI:137387"/>
        <dbReference type="EC" id="2.1.1.63"/>
    </reaction>
</comment>
<dbReference type="AlphaFoldDB" id="A0A512NPU1"/>
<evidence type="ECO:0000259" key="3">
    <source>
        <dbReference type="Pfam" id="PF01035"/>
    </source>
</evidence>
<dbReference type="GO" id="GO:0003908">
    <property type="term" value="F:methylated-DNA-[protein]-cysteine S-methyltransferase activity"/>
    <property type="evidence" value="ECO:0007669"/>
    <property type="project" value="UniProtKB-UniRule"/>
</dbReference>
<evidence type="ECO:0000256" key="1">
    <source>
        <dbReference type="ARBA" id="ARBA00022763"/>
    </source>
</evidence>